<evidence type="ECO:0000256" key="1">
    <source>
        <dbReference type="SAM" id="MobiDB-lite"/>
    </source>
</evidence>
<comment type="caution">
    <text evidence="2">The sequence shown here is derived from an EMBL/GenBank/DDBJ whole genome shotgun (WGS) entry which is preliminary data.</text>
</comment>
<reference evidence="2" key="1">
    <citation type="submission" date="2023-10" db="EMBL/GenBank/DDBJ databases">
        <authorList>
            <person name="Chen Y."/>
            <person name="Shah S."/>
            <person name="Dougan E. K."/>
            <person name="Thang M."/>
            <person name="Chan C."/>
        </authorList>
    </citation>
    <scope>NUCLEOTIDE SEQUENCE [LARGE SCALE GENOMIC DNA]</scope>
</reference>
<name>A0ABN9QXM8_9DINO</name>
<proteinExistence type="predicted"/>
<evidence type="ECO:0000313" key="2">
    <source>
        <dbReference type="EMBL" id="CAK0810087.1"/>
    </source>
</evidence>
<evidence type="ECO:0000313" key="3">
    <source>
        <dbReference type="Proteomes" id="UP001189429"/>
    </source>
</evidence>
<feature type="compositionally biased region" description="Basic and acidic residues" evidence="1">
    <location>
        <begin position="100"/>
        <end position="125"/>
    </location>
</feature>
<sequence length="150" mass="17031">MISQEVMRLTGRLVETQGVNAGYAQAVRELEVETGSLLDQVSSMQARRADLLGRVAAYRAESGKLTKTVIQIRSARSCLAGRRPRQARGPGSRRAAAGDGLEREGLELREKLATHEGMLREENASWRRTPRPPRRRPRARRSWRSWAWRQ</sequence>
<protein>
    <submittedName>
        <fullName evidence="2">Uncharacterized protein</fullName>
    </submittedName>
</protein>
<gene>
    <name evidence="2" type="ORF">PCOR1329_LOCUS15156</name>
</gene>
<feature type="region of interest" description="Disordered" evidence="1">
    <location>
        <begin position="79"/>
        <end position="150"/>
    </location>
</feature>
<accession>A0ABN9QXM8</accession>
<keyword evidence="3" id="KW-1185">Reference proteome</keyword>
<feature type="compositionally biased region" description="Basic residues" evidence="1">
    <location>
        <begin position="128"/>
        <end position="143"/>
    </location>
</feature>
<dbReference type="Proteomes" id="UP001189429">
    <property type="component" value="Unassembled WGS sequence"/>
</dbReference>
<feature type="non-terminal residue" evidence="2">
    <location>
        <position position="150"/>
    </location>
</feature>
<organism evidence="2 3">
    <name type="scientific">Prorocentrum cordatum</name>
    <dbReference type="NCBI Taxonomy" id="2364126"/>
    <lineage>
        <taxon>Eukaryota</taxon>
        <taxon>Sar</taxon>
        <taxon>Alveolata</taxon>
        <taxon>Dinophyceae</taxon>
        <taxon>Prorocentrales</taxon>
        <taxon>Prorocentraceae</taxon>
        <taxon>Prorocentrum</taxon>
    </lineage>
</organism>
<dbReference type="EMBL" id="CAUYUJ010004559">
    <property type="protein sequence ID" value="CAK0810087.1"/>
    <property type="molecule type" value="Genomic_DNA"/>
</dbReference>
<feature type="compositionally biased region" description="Low complexity" evidence="1">
    <location>
        <begin position="87"/>
        <end position="99"/>
    </location>
</feature>